<feature type="non-terminal residue" evidence="1">
    <location>
        <position position="1"/>
    </location>
</feature>
<gene>
    <name evidence="1" type="ORF">BV22DRAFT_1101099</name>
</gene>
<evidence type="ECO:0000313" key="1">
    <source>
        <dbReference type="EMBL" id="KAH7917025.1"/>
    </source>
</evidence>
<feature type="non-terminal residue" evidence="1">
    <location>
        <position position="166"/>
    </location>
</feature>
<proteinExistence type="predicted"/>
<dbReference type="Proteomes" id="UP000790709">
    <property type="component" value="Unassembled WGS sequence"/>
</dbReference>
<reference evidence="1" key="1">
    <citation type="journal article" date="2021" name="New Phytol.">
        <title>Evolutionary innovations through gain and loss of genes in the ectomycorrhizal Boletales.</title>
        <authorList>
            <person name="Wu G."/>
            <person name="Miyauchi S."/>
            <person name="Morin E."/>
            <person name="Kuo A."/>
            <person name="Drula E."/>
            <person name="Varga T."/>
            <person name="Kohler A."/>
            <person name="Feng B."/>
            <person name="Cao Y."/>
            <person name="Lipzen A."/>
            <person name="Daum C."/>
            <person name="Hundley H."/>
            <person name="Pangilinan J."/>
            <person name="Johnson J."/>
            <person name="Barry K."/>
            <person name="LaButti K."/>
            <person name="Ng V."/>
            <person name="Ahrendt S."/>
            <person name="Min B."/>
            <person name="Choi I.G."/>
            <person name="Park H."/>
            <person name="Plett J.M."/>
            <person name="Magnuson J."/>
            <person name="Spatafora J.W."/>
            <person name="Nagy L.G."/>
            <person name="Henrissat B."/>
            <person name="Grigoriev I.V."/>
            <person name="Yang Z.L."/>
            <person name="Xu J."/>
            <person name="Martin F.M."/>
        </authorList>
    </citation>
    <scope>NUCLEOTIDE SEQUENCE</scope>
    <source>
        <strain evidence="1">KUC20120723A-06</strain>
    </source>
</reference>
<protein>
    <submittedName>
        <fullName evidence="1">Uncharacterized protein</fullName>
    </submittedName>
</protein>
<evidence type="ECO:0000313" key="2">
    <source>
        <dbReference type="Proteomes" id="UP000790709"/>
    </source>
</evidence>
<sequence length="166" mass="18207">PPDSRGLPFISNVLNVDAARPWPAYNAWAEIYGQYGIVYSSIFSQQFVDVGSVGVASELFGQRSSIYSNRIDTVLHILFSVSFVVEFLTNERRPSKVFPSYLAPINNGKAQRHIPAGVPGVYGRYWRTGGFSAALIVAVPHGYKATTRDGPLIGRVQEFASIPAIE</sequence>
<organism evidence="1 2">
    <name type="scientific">Leucogyrophana mollusca</name>
    <dbReference type="NCBI Taxonomy" id="85980"/>
    <lineage>
        <taxon>Eukaryota</taxon>
        <taxon>Fungi</taxon>
        <taxon>Dikarya</taxon>
        <taxon>Basidiomycota</taxon>
        <taxon>Agaricomycotina</taxon>
        <taxon>Agaricomycetes</taxon>
        <taxon>Agaricomycetidae</taxon>
        <taxon>Boletales</taxon>
        <taxon>Boletales incertae sedis</taxon>
        <taxon>Leucogyrophana</taxon>
    </lineage>
</organism>
<comment type="caution">
    <text evidence="1">The sequence shown here is derived from an EMBL/GenBank/DDBJ whole genome shotgun (WGS) entry which is preliminary data.</text>
</comment>
<accession>A0ACB8AU58</accession>
<dbReference type="EMBL" id="MU267341">
    <property type="protein sequence ID" value="KAH7917025.1"/>
    <property type="molecule type" value="Genomic_DNA"/>
</dbReference>
<keyword evidence="2" id="KW-1185">Reference proteome</keyword>
<name>A0ACB8AU58_9AGAM</name>